<proteinExistence type="inferred from homology"/>
<organism evidence="7 8">
    <name type="scientific">Christiangramia echinicola</name>
    <dbReference type="NCBI Taxonomy" id="279359"/>
    <lineage>
        <taxon>Bacteria</taxon>
        <taxon>Pseudomonadati</taxon>
        <taxon>Bacteroidota</taxon>
        <taxon>Flavobacteriia</taxon>
        <taxon>Flavobacteriales</taxon>
        <taxon>Flavobacteriaceae</taxon>
        <taxon>Christiangramia</taxon>
    </lineage>
</organism>
<evidence type="ECO:0000256" key="5">
    <source>
        <dbReference type="ARBA" id="ARBA00023136"/>
    </source>
</evidence>
<evidence type="ECO:0000256" key="3">
    <source>
        <dbReference type="ARBA" id="ARBA00022692"/>
    </source>
</evidence>
<feature type="transmembrane region" description="Helical" evidence="6">
    <location>
        <begin position="78"/>
        <end position="97"/>
    </location>
</feature>
<dbReference type="PANTHER" id="PTHR43461">
    <property type="entry name" value="TRANSMEMBRANE PROTEIN 256"/>
    <property type="match status" value="1"/>
</dbReference>
<dbReference type="EMBL" id="LT629745">
    <property type="protein sequence ID" value="SDR65150.1"/>
    <property type="molecule type" value="Genomic_DNA"/>
</dbReference>
<keyword evidence="3 6" id="KW-0812">Transmembrane</keyword>
<comment type="subcellular location">
    <subcellularLocation>
        <location evidence="1">Membrane</location>
        <topology evidence="1">Multi-pass membrane protein</topology>
    </subcellularLocation>
</comment>
<evidence type="ECO:0000256" key="4">
    <source>
        <dbReference type="ARBA" id="ARBA00022989"/>
    </source>
</evidence>
<feature type="transmembrane region" description="Helical" evidence="6">
    <location>
        <begin position="54"/>
        <end position="72"/>
    </location>
</feature>
<dbReference type="AlphaFoldDB" id="A0A1H1KT08"/>
<accession>A0A1H1KT08</accession>
<evidence type="ECO:0000313" key="7">
    <source>
        <dbReference type="EMBL" id="SDR65150.1"/>
    </source>
</evidence>
<comment type="similarity">
    <text evidence="2">Belongs to the UPF0382 family.</text>
</comment>
<feature type="transmembrane region" description="Helical" evidence="6">
    <location>
        <begin position="118"/>
        <end position="139"/>
    </location>
</feature>
<keyword evidence="4 6" id="KW-1133">Transmembrane helix</keyword>
<protein>
    <submittedName>
        <fullName evidence="7">Uncharacterized membrane protein YgdD, TMEM256/DUF423 family</fullName>
    </submittedName>
</protein>
<dbReference type="InterPro" id="IPR006696">
    <property type="entry name" value="DUF423"/>
</dbReference>
<dbReference type="Pfam" id="PF04241">
    <property type="entry name" value="DUF423"/>
    <property type="match status" value="1"/>
</dbReference>
<dbReference type="STRING" id="1250231.SAMN04488552_0064"/>
<reference evidence="7 8" key="1">
    <citation type="submission" date="2016-10" db="EMBL/GenBank/DDBJ databases">
        <authorList>
            <person name="Varghese N."/>
            <person name="Submissions S."/>
        </authorList>
    </citation>
    <scope>NUCLEOTIDE SEQUENCE [LARGE SCALE GENOMIC DNA]</scope>
    <source>
        <strain evidence="7 8">Mar_2010_102</strain>
    </source>
</reference>
<gene>
    <name evidence="7" type="ORF">SAMN04488552_0064</name>
</gene>
<dbReference type="GO" id="GO:0005886">
    <property type="term" value="C:plasma membrane"/>
    <property type="evidence" value="ECO:0007669"/>
    <property type="project" value="TreeGrafter"/>
</dbReference>
<feature type="transmembrane region" description="Helical" evidence="6">
    <location>
        <begin position="13"/>
        <end position="33"/>
    </location>
</feature>
<evidence type="ECO:0000256" key="1">
    <source>
        <dbReference type="ARBA" id="ARBA00004141"/>
    </source>
</evidence>
<dbReference type="PANTHER" id="PTHR43461:SF1">
    <property type="entry name" value="TRANSMEMBRANE PROTEIN 256"/>
    <property type="match status" value="1"/>
</dbReference>
<name>A0A1H1KT08_9FLAO</name>
<evidence type="ECO:0000313" key="8">
    <source>
        <dbReference type="Proteomes" id="UP000198858"/>
    </source>
</evidence>
<keyword evidence="5 6" id="KW-0472">Membrane</keyword>
<sequence length="141" mass="15767">MTFFFYAENMKELILIFGGIFGGLSVVLGAFGAHALKKRFSKDQLKSFETGVKYQMYHAMVLIICGITFPFLETSQIVMGWFFIIGIIFFSFSIYGLTWSSANGIKLKFLGPVTPFGGLLLIIGWILLTINLAEIALYLNP</sequence>
<dbReference type="Proteomes" id="UP000198858">
    <property type="component" value="Chromosome I"/>
</dbReference>
<evidence type="ECO:0000256" key="2">
    <source>
        <dbReference type="ARBA" id="ARBA00009694"/>
    </source>
</evidence>
<evidence type="ECO:0000256" key="6">
    <source>
        <dbReference type="SAM" id="Phobius"/>
    </source>
</evidence>
<keyword evidence="8" id="KW-1185">Reference proteome</keyword>